<dbReference type="RefSeq" id="WP_344416325.1">
    <property type="nucleotide sequence ID" value="NZ_BAAANN010000007.1"/>
</dbReference>
<dbReference type="InterPro" id="IPR009057">
    <property type="entry name" value="Homeodomain-like_sf"/>
</dbReference>
<dbReference type="EMBL" id="BAAANN010000007">
    <property type="protein sequence ID" value="GAA1952403.1"/>
    <property type="molecule type" value="Genomic_DNA"/>
</dbReference>
<dbReference type="PROSITE" id="PS50977">
    <property type="entry name" value="HTH_TETR_2"/>
    <property type="match status" value="1"/>
</dbReference>
<evidence type="ECO:0000256" key="2">
    <source>
        <dbReference type="PROSITE-ProRule" id="PRU00335"/>
    </source>
</evidence>
<dbReference type="Gene3D" id="1.10.357.10">
    <property type="entry name" value="Tetracycline Repressor, domain 2"/>
    <property type="match status" value="1"/>
</dbReference>
<accession>A0ABN2QI10</accession>
<evidence type="ECO:0000259" key="3">
    <source>
        <dbReference type="PROSITE" id="PS50977"/>
    </source>
</evidence>
<feature type="DNA-binding region" description="H-T-H motif" evidence="2">
    <location>
        <begin position="44"/>
        <end position="63"/>
    </location>
</feature>
<dbReference type="InterPro" id="IPR050109">
    <property type="entry name" value="HTH-type_TetR-like_transc_reg"/>
</dbReference>
<protein>
    <submittedName>
        <fullName evidence="4">TetR family transcriptional regulator</fullName>
    </submittedName>
</protein>
<dbReference type="SUPFAM" id="SSF46689">
    <property type="entry name" value="Homeodomain-like"/>
    <property type="match status" value="1"/>
</dbReference>
<reference evidence="4 5" key="1">
    <citation type="journal article" date="2019" name="Int. J. Syst. Evol. Microbiol.">
        <title>The Global Catalogue of Microorganisms (GCM) 10K type strain sequencing project: providing services to taxonomists for standard genome sequencing and annotation.</title>
        <authorList>
            <consortium name="The Broad Institute Genomics Platform"/>
            <consortium name="The Broad Institute Genome Sequencing Center for Infectious Disease"/>
            <person name="Wu L."/>
            <person name="Ma J."/>
        </authorList>
    </citation>
    <scope>NUCLEOTIDE SEQUENCE [LARGE SCALE GENOMIC DNA]</scope>
    <source>
        <strain evidence="4 5">JCM 14545</strain>
    </source>
</reference>
<name>A0ABN2QI10_9PSEU</name>
<proteinExistence type="predicted"/>
<evidence type="ECO:0000313" key="4">
    <source>
        <dbReference type="EMBL" id="GAA1952403.1"/>
    </source>
</evidence>
<dbReference type="Pfam" id="PF17940">
    <property type="entry name" value="TetR_C_31"/>
    <property type="match status" value="1"/>
</dbReference>
<dbReference type="Proteomes" id="UP001501116">
    <property type="component" value="Unassembled WGS sequence"/>
</dbReference>
<feature type="domain" description="HTH tetR-type" evidence="3">
    <location>
        <begin position="21"/>
        <end position="81"/>
    </location>
</feature>
<dbReference type="PANTHER" id="PTHR30055">
    <property type="entry name" value="HTH-TYPE TRANSCRIPTIONAL REGULATOR RUTR"/>
    <property type="match status" value="1"/>
</dbReference>
<evidence type="ECO:0000313" key="5">
    <source>
        <dbReference type="Proteomes" id="UP001501116"/>
    </source>
</evidence>
<dbReference type="Pfam" id="PF00440">
    <property type="entry name" value="TetR_N"/>
    <property type="match status" value="1"/>
</dbReference>
<keyword evidence="5" id="KW-1185">Reference proteome</keyword>
<comment type="caution">
    <text evidence="4">The sequence shown here is derived from an EMBL/GenBank/DDBJ whole genome shotgun (WGS) entry which is preliminary data.</text>
</comment>
<dbReference type="InterPro" id="IPR041583">
    <property type="entry name" value="TetR_C_31"/>
</dbReference>
<dbReference type="PANTHER" id="PTHR30055:SF231">
    <property type="entry name" value="TRANSCRIPTIONAL REGULATORY PROTEIN (PROBABLY DEOR-FAMILY)-RELATED"/>
    <property type="match status" value="1"/>
</dbReference>
<keyword evidence="1 2" id="KW-0238">DNA-binding</keyword>
<organism evidence="4 5">
    <name type="scientific">Amycolatopsis minnesotensis</name>
    <dbReference type="NCBI Taxonomy" id="337894"/>
    <lineage>
        <taxon>Bacteria</taxon>
        <taxon>Bacillati</taxon>
        <taxon>Actinomycetota</taxon>
        <taxon>Actinomycetes</taxon>
        <taxon>Pseudonocardiales</taxon>
        <taxon>Pseudonocardiaceae</taxon>
        <taxon>Amycolatopsis</taxon>
    </lineage>
</organism>
<gene>
    <name evidence="4" type="ORF">GCM10009754_21740</name>
</gene>
<sequence>MNRPATVVSDEEPDGRRIRGERRRAAIIAATLHVIERDGVSGVTHRAVAREAGVPASSATYYFATLDDLLVAALTETVEDYIRQLREIIDSGRDQIESLAHIIADCSGPGRLRSLAEQELSLLAVRRPALRPVARRWRETVAAIARQYTGDDLVVRALVSTADGLCASSLLEDEAPSERDVVAILRHALGLN</sequence>
<evidence type="ECO:0000256" key="1">
    <source>
        <dbReference type="ARBA" id="ARBA00023125"/>
    </source>
</evidence>
<dbReference type="InterPro" id="IPR001647">
    <property type="entry name" value="HTH_TetR"/>
</dbReference>